<feature type="region of interest" description="Disordered" evidence="1">
    <location>
        <begin position="106"/>
        <end position="125"/>
    </location>
</feature>
<dbReference type="Proteomes" id="UP001353858">
    <property type="component" value="Unassembled WGS sequence"/>
</dbReference>
<feature type="compositionally biased region" description="Polar residues" evidence="1">
    <location>
        <begin position="110"/>
        <end position="123"/>
    </location>
</feature>
<evidence type="ECO:0000313" key="3">
    <source>
        <dbReference type="Proteomes" id="UP001353858"/>
    </source>
</evidence>
<feature type="region of interest" description="Disordered" evidence="1">
    <location>
        <begin position="192"/>
        <end position="250"/>
    </location>
</feature>
<proteinExistence type="predicted"/>
<evidence type="ECO:0000313" key="2">
    <source>
        <dbReference type="EMBL" id="KAK4882699.1"/>
    </source>
</evidence>
<feature type="compositionally biased region" description="Basic and acidic residues" evidence="1">
    <location>
        <begin position="192"/>
        <end position="219"/>
    </location>
</feature>
<protein>
    <submittedName>
        <fullName evidence="2">Uncharacterized protein</fullName>
    </submittedName>
</protein>
<organism evidence="2 3">
    <name type="scientific">Aquatica leii</name>
    <dbReference type="NCBI Taxonomy" id="1421715"/>
    <lineage>
        <taxon>Eukaryota</taxon>
        <taxon>Metazoa</taxon>
        <taxon>Ecdysozoa</taxon>
        <taxon>Arthropoda</taxon>
        <taxon>Hexapoda</taxon>
        <taxon>Insecta</taxon>
        <taxon>Pterygota</taxon>
        <taxon>Neoptera</taxon>
        <taxon>Endopterygota</taxon>
        <taxon>Coleoptera</taxon>
        <taxon>Polyphaga</taxon>
        <taxon>Elateriformia</taxon>
        <taxon>Elateroidea</taxon>
        <taxon>Lampyridae</taxon>
        <taxon>Luciolinae</taxon>
        <taxon>Aquatica</taxon>
    </lineage>
</organism>
<dbReference type="EMBL" id="JARPUR010000002">
    <property type="protein sequence ID" value="KAK4882699.1"/>
    <property type="molecule type" value="Genomic_DNA"/>
</dbReference>
<comment type="caution">
    <text evidence="2">The sequence shown here is derived from an EMBL/GenBank/DDBJ whole genome shotgun (WGS) entry which is preliminary data.</text>
</comment>
<feature type="compositionally biased region" description="Acidic residues" evidence="1">
    <location>
        <begin position="238"/>
        <end position="250"/>
    </location>
</feature>
<accession>A0AAN7PD34</accession>
<keyword evidence="3" id="KW-1185">Reference proteome</keyword>
<reference evidence="3" key="1">
    <citation type="submission" date="2023-01" db="EMBL/GenBank/DDBJ databases">
        <title>Key to firefly adult light organ development and bioluminescence: homeobox transcription factors regulate luciferase expression and transportation to peroxisome.</title>
        <authorList>
            <person name="Fu X."/>
        </authorList>
    </citation>
    <scope>NUCLEOTIDE SEQUENCE [LARGE SCALE GENOMIC DNA]</scope>
</reference>
<dbReference type="AlphaFoldDB" id="A0AAN7PD34"/>
<name>A0AAN7PD34_9COLE</name>
<evidence type="ECO:0000256" key="1">
    <source>
        <dbReference type="SAM" id="MobiDB-lite"/>
    </source>
</evidence>
<sequence length="331" mass="38557">MPRTRNDTLGSIFDMLTHFKETYADVIKYYSWLRLQKLNENEQESSEGNTEDKSLYNVWHQIASDVEGLPKLVSEDPALENDLQIPSVSPLDASILTDMVPVDKPKEVPATSNDSNTALATTSRPDRVEQVTRNICFARKTICSKVFYNELPYPKENNTDSKLKRKKEYTPSVITSDIWVEYHEECERLKMEKEREKQERKQARESKKQMMAKKSEKLKQKPTKHQKQDIDSGSSSQDLEDWVESGSSEDDIDFTEQEDIEIFEPKDLNLEDFVLVRFKLTGKRSTTTYRYVAKILKILSSEEYEIQCYKTGNDEKTVFYPIEKVDISERI</sequence>
<gene>
    <name evidence="2" type="ORF">RN001_006018</name>
</gene>